<comment type="function">
    <text evidence="2">Probably acts as a heme chaperone, transferring heme to an unknown acceptor. Binds one molecule of heme per monomer, possibly covalently. Binds 1 [4Fe-4S] cluster. The cluster is coordinated with 3 cysteines and an exchangeable S-adenosyl-L-methionine.</text>
</comment>
<keyword evidence="2" id="KW-0349">Heme</keyword>
<dbReference type="PANTHER" id="PTHR13932">
    <property type="entry name" value="COPROPORPHYRINIGEN III OXIDASE"/>
    <property type="match status" value="1"/>
</dbReference>
<dbReference type="SFLD" id="SFLDG01082">
    <property type="entry name" value="B12-binding_domain_containing"/>
    <property type="match status" value="1"/>
</dbReference>
<organism evidence="4 5">
    <name type="scientific">Candidatus Desantisbacteria bacterium CG_4_10_14_0_8_um_filter_48_22</name>
    <dbReference type="NCBI Taxonomy" id="1974543"/>
    <lineage>
        <taxon>Bacteria</taxon>
        <taxon>Candidatus Desantisiibacteriota</taxon>
    </lineage>
</organism>
<dbReference type="Proteomes" id="UP000229307">
    <property type="component" value="Unassembled WGS sequence"/>
</dbReference>
<keyword evidence="2" id="KW-0963">Cytoplasm</keyword>
<dbReference type="GO" id="GO:0006779">
    <property type="term" value="P:porphyrin-containing compound biosynthetic process"/>
    <property type="evidence" value="ECO:0007669"/>
    <property type="project" value="InterPro"/>
</dbReference>
<dbReference type="GO" id="GO:0046872">
    <property type="term" value="F:metal ion binding"/>
    <property type="evidence" value="ECO:0007669"/>
    <property type="project" value="UniProtKB-UniRule"/>
</dbReference>
<dbReference type="PANTHER" id="PTHR13932:SF5">
    <property type="entry name" value="RADICAL S-ADENOSYL METHIONINE DOMAIN-CONTAINING PROTEIN 1, MITOCHONDRIAL"/>
    <property type="match status" value="1"/>
</dbReference>
<comment type="subcellular location">
    <subcellularLocation>
        <location evidence="2">Cytoplasm</location>
    </subcellularLocation>
</comment>
<dbReference type="InterPro" id="IPR034505">
    <property type="entry name" value="Coproporphyrinogen-III_oxidase"/>
</dbReference>
<evidence type="ECO:0000256" key="2">
    <source>
        <dbReference type="RuleBase" id="RU364116"/>
    </source>
</evidence>
<dbReference type="GO" id="GO:0051539">
    <property type="term" value="F:4 iron, 4 sulfur cluster binding"/>
    <property type="evidence" value="ECO:0007669"/>
    <property type="project" value="UniProtKB-UniRule"/>
</dbReference>
<dbReference type="GO" id="GO:0005737">
    <property type="term" value="C:cytoplasm"/>
    <property type="evidence" value="ECO:0007669"/>
    <property type="project" value="UniProtKB-SubCell"/>
</dbReference>
<gene>
    <name evidence="4" type="ORF">COY52_10745</name>
</gene>
<dbReference type="SFLD" id="SFLDF00562">
    <property type="entry name" value="HemN-like__clustered_with_heat"/>
    <property type="match status" value="1"/>
</dbReference>
<keyword evidence="2" id="KW-0143">Chaperone</keyword>
<dbReference type="InterPro" id="IPR004559">
    <property type="entry name" value="HemW-like"/>
</dbReference>
<feature type="domain" description="Radical SAM core" evidence="3">
    <location>
        <begin position="2"/>
        <end position="228"/>
    </location>
</feature>
<evidence type="ECO:0000259" key="3">
    <source>
        <dbReference type="PROSITE" id="PS51918"/>
    </source>
</evidence>
<keyword evidence="2" id="KW-0411">Iron-sulfur</keyword>
<dbReference type="SFLD" id="SFLDG01065">
    <property type="entry name" value="anaerobic_coproporphyrinogen-I"/>
    <property type="match status" value="1"/>
</dbReference>
<dbReference type="Gene3D" id="3.80.30.20">
    <property type="entry name" value="tm_1862 like domain"/>
    <property type="match status" value="1"/>
</dbReference>
<dbReference type="InterPro" id="IPR058240">
    <property type="entry name" value="rSAM_sf"/>
</dbReference>
<name>A0A2M7S6E6_9BACT</name>
<dbReference type="InterPro" id="IPR007197">
    <property type="entry name" value="rSAM"/>
</dbReference>
<proteinExistence type="inferred from homology"/>
<reference evidence="5" key="1">
    <citation type="submission" date="2017-09" db="EMBL/GenBank/DDBJ databases">
        <title>Depth-based differentiation of microbial function through sediment-hosted aquifers and enrichment of novel symbionts in the deep terrestrial subsurface.</title>
        <authorList>
            <person name="Probst A.J."/>
            <person name="Ladd B."/>
            <person name="Jarett J.K."/>
            <person name="Geller-Mcgrath D.E."/>
            <person name="Sieber C.M.K."/>
            <person name="Emerson J.B."/>
            <person name="Anantharaman K."/>
            <person name="Thomas B.C."/>
            <person name="Malmstrom R."/>
            <person name="Stieglmeier M."/>
            <person name="Klingl A."/>
            <person name="Woyke T."/>
            <person name="Ryan C.M."/>
            <person name="Banfield J.F."/>
        </authorList>
    </citation>
    <scope>NUCLEOTIDE SEQUENCE [LARGE SCALE GENOMIC DNA]</scope>
</reference>
<dbReference type="SUPFAM" id="SSF102114">
    <property type="entry name" value="Radical SAM enzymes"/>
    <property type="match status" value="1"/>
</dbReference>
<evidence type="ECO:0000313" key="4">
    <source>
        <dbReference type="EMBL" id="PIZ14923.1"/>
    </source>
</evidence>
<dbReference type="AlphaFoldDB" id="A0A2M7S6E6"/>
<comment type="caution">
    <text evidence="4">The sequence shown here is derived from an EMBL/GenBank/DDBJ whole genome shotgun (WGS) entry which is preliminary data.</text>
</comment>
<dbReference type="SMART" id="SM00729">
    <property type="entry name" value="Elp3"/>
    <property type="match status" value="1"/>
</dbReference>
<dbReference type="Pfam" id="PF04055">
    <property type="entry name" value="Radical_SAM"/>
    <property type="match status" value="1"/>
</dbReference>
<keyword evidence="2" id="KW-0949">S-adenosyl-L-methionine</keyword>
<evidence type="ECO:0000256" key="1">
    <source>
        <dbReference type="ARBA" id="ARBA00006100"/>
    </source>
</evidence>
<dbReference type="InterPro" id="IPR023404">
    <property type="entry name" value="rSAM_horseshoe"/>
</dbReference>
<evidence type="ECO:0000313" key="5">
    <source>
        <dbReference type="Proteomes" id="UP000229307"/>
    </source>
</evidence>
<dbReference type="NCBIfam" id="TIGR00539">
    <property type="entry name" value="hemN_rel"/>
    <property type="match status" value="1"/>
</dbReference>
<dbReference type="PROSITE" id="PS51918">
    <property type="entry name" value="RADICAL_SAM"/>
    <property type="match status" value="1"/>
</dbReference>
<dbReference type="SFLD" id="SFLDS00029">
    <property type="entry name" value="Radical_SAM"/>
    <property type="match status" value="1"/>
</dbReference>
<comment type="similarity">
    <text evidence="1">Belongs to the anaerobic coproporphyrinogen-III oxidase family. HemW subfamily.</text>
</comment>
<protein>
    <recommendedName>
        <fullName evidence="2">Heme chaperone HemW</fullName>
    </recommendedName>
</protein>
<dbReference type="CDD" id="cd01335">
    <property type="entry name" value="Radical_SAM"/>
    <property type="match status" value="1"/>
</dbReference>
<dbReference type="InterPro" id="IPR006638">
    <property type="entry name" value="Elp3/MiaA/NifB-like_rSAM"/>
</dbReference>
<dbReference type="EMBL" id="PFMR01000293">
    <property type="protein sequence ID" value="PIZ14923.1"/>
    <property type="molecule type" value="Genomic_DNA"/>
</dbReference>
<keyword evidence="2" id="KW-0479">Metal-binding</keyword>
<sequence>MNEVHDARALYIHIPFCRSKCPYCSFYSIADGEGLTASYVEALLKQIENLSDRFSTIYIGGGTPTVLSLGQLKKLLGSLKKYVGRSVEFTVEANPESLTADKIKLFLDSGVNRISIGVQSLSDGRLAQLGRIHDSKTAVNAVMLSRKNGFRNINIDLIAGLLEDHPDSMKAEVEEAAGLPVTHISFYILSYEKGTPFYRKLKRGEIKPAADEIVSYIYTEVADFLGSRGFGHYEVSNFAKKGFESRHNLNYWANGPYTGLGSSACSYAGGVRSGNIADIGRYIADINTGKSPVSFREKLSPKRSAGETAAFKVRTAEGIDYGWFKKKTGFNLPDKAEAIGKLVTEGLIKFKKKGGARTGICLTKKGFLFCDIVSRELL</sequence>
<accession>A0A2M7S6E6</accession>
<keyword evidence="2" id="KW-0408">Iron</keyword>
<dbReference type="GO" id="GO:0004109">
    <property type="term" value="F:coproporphyrinogen oxidase activity"/>
    <property type="evidence" value="ECO:0007669"/>
    <property type="project" value="InterPro"/>
</dbReference>
<keyword evidence="2" id="KW-0004">4Fe-4S</keyword>